<comment type="similarity">
    <text evidence="1">Belongs to the HipA Ser/Thr kinase family.</text>
</comment>
<dbReference type="STRING" id="1907939.BKL49_04000"/>
<dbReference type="InterPro" id="IPR012893">
    <property type="entry name" value="HipA-like_C"/>
</dbReference>
<dbReference type="GO" id="GO:0004674">
    <property type="term" value="F:protein serine/threonine kinase activity"/>
    <property type="evidence" value="ECO:0007669"/>
    <property type="project" value="UniProtKB-KW"/>
</dbReference>
<evidence type="ECO:0000256" key="2">
    <source>
        <dbReference type="ARBA" id="ARBA00022679"/>
    </source>
</evidence>
<keyword evidence="3 6" id="KW-0418">Kinase</keyword>
<dbReference type="OrthoDB" id="9805913at2"/>
<dbReference type="CDD" id="cd17808">
    <property type="entry name" value="HipA_Ec_like"/>
    <property type="match status" value="1"/>
</dbReference>
<dbReference type="PANTHER" id="PTHR37419:SF1">
    <property type="entry name" value="SERINE_THREONINE-PROTEIN KINASE TOXIN HIPA"/>
    <property type="match status" value="1"/>
</dbReference>
<gene>
    <name evidence="6" type="ORF">BKL49_04000</name>
</gene>
<dbReference type="Proteomes" id="UP000188602">
    <property type="component" value="Unassembled WGS sequence"/>
</dbReference>
<feature type="domain" description="HipA-like C-terminal" evidence="4">
    <location>
        <begin position="148"/>
        <end position="392"/>
    </location>
</feature>
<dbReference type="RefSeq" id="WP_077423341.1">
    <property type="nucleotide sequence ID" value="NZ_MLHQ01000010.1"/>
</dbReference>
<keyword evidence="6" id="KW-0723">Serine/threonine-protein kinase</keyword>
<evidence type="ECO:0000313" key="6">
    <source>
        <dbReference type="EMBL" id="OOF59250.1"/>
    </source>
</evidence>
<dbReference type="PANTHER" id="PTHR37419">
    <property type="entry name" value="SERINE/THREONINE-PROTEIN KINASE TOXIN HIPA"/>
    <property type="match status" value="1"/>
</dbReference>
<dbReference type="Pfam" id="PF07804">
    <property type="entry name" value="HipA_C"/>
    <property type="match status" value="1"/>
</dbReference>
<evidence type="ECO:0000313" key="7">
    <source>
        <dbReference type="Proteomes" id="UP000188602"/>
    </source>
</evidence>
<keyword evidence="2" id="KW-0808">Transferase</keyword>
<reference evidence="6 7" key="1">
    <citation type="submission" date="2016-10" db="EMBL/GenBank/DDBJ databases">
        <title>Rodentibacter gen. nov. and new species.</title>
        <authorList>
            <person name="Christensen H."/>
        </authorList>
    </citation>
    <scope>NUCLEOTIDE SEQUENCE [LARGE SCALE GENOMIC DNA]</scope>
    <source>
        <strain evidence="6 7">Ac151</strain>
    </source>
</reference>
<proteinExistence type="inferred from homology"/>
<keyword evidence="7" id="KW-1185">Reference proteome</keyword>
<dbReference type="InterPro" id="IPR017508">
    <property type="entry name" value="HipA_N1"/>
</dbReference>
<dbReference type="NCBIfam" id="TIGR03071">
    <property type="entry name" value="couple_hipA"/>
    <property type="match status" value="1"/>
</dbReference>
<dbReference type="GO" id="GO:0005829">
    <property type="term" value="C:cytosol"/>
    <property type="evidence" value="ECO:0007669"/>
    <property type="project" value="TreeGrafter"/>
</dbReference>
<protein>
    <submittedName>
        <fullName evidence="6">Serine/threonine protein kinase</fullName>
    </submittedName>
</protein>
<evidence type="ECO:0000256" key="3">
    <source>
        <dbReference type="ARBA" id="ARBA00022777"/>
    </source>
</evidence>
<name>A0A1V3JS69_9PAST</name>
<dbReference type="InterPro" id="IPR052028">
    <property type="entry name" value="HipA_Ser/Thr_kinase"/>
</dbReference>
<dbReference type="Pfam" id="PF13657">
    <property type="entry name" value="Couple_hipA"/>
    <property type="match status" value="1"/>
</dbReference>
<evidence type="ECO:0000259" key="4">
    <source>
        <dbReference type="Pfam" id="PF07804"/>
    </source>
</evidence>
<sequence>MDNSILNVAMNGVLVGQWRRLKNGATEFQYVEKWLSSNRSRPISLSLPLSSKVYRGDEVYNFFDNLLPDNEHIRSRIQQRFQTNTKTPFDLLSVIGQDCVGAIQLYRYNAHLIKTVYAEPLSELDIENTLKNYRTFPLGMEQEEDFRISIAGAQEKTALLNQNGQWMRPLHTTPTSHIFKLPIGMVAQGQLDLSSSCENEWLCLRIMQVLGLKVPFSAIEHFGEMKALIVERFDRRWSAGKKWLIRLPQEDMCQALNVAPARKYENDGGPGILQIMQLLNGSANPNEDRKQFFKAQIVFWLLCAIDGHAKNFSIFLEPQGHYRLTPFYDVMSAYPLIKPNGLAKQKVKMAMAWYGENKHYLWDKIQLRHIFSTAKLAGLSQAVVEDILQEILTCLPNVDRISVAHLPNDISNPILEGLKKQIQKIQ</sequence>
<evidence type="ECO:0000256" key="1">
    <source>
        <dbReference type="ARBA" id="ARBA00010164"/>
    </source>
</evidence>
<accession>A0A1V3JS69</accession>
<dbReference type="EMBL" id="MLHQ01000010">
    <property type="protein sequence ID" value="OOF59250.1"/>
    <property type="molecule type" value="Genomic_DNA"/>
</dbReference>
<feature type="domain" description="HipA N-terminal subdomain 1" evidence="5">
    <location>
        <begin position="6"/>
        <end position="105"/>
    </location>
</feature>
<dbReference type="AlphaFoldDB" id="A0A1V3JS69"/>
<comment type="caution">
    <text evidence="6">The sequence shown here is derived from an EMBL/GenBank/DDBJ whole genome shotgun (WGS) entry which is preliminary data.</text>
</comment>
<evidence type="ECO:0000259" key="5">
    <source>
        <dbReference type="Pfam" id="PF13657"/>
    </source>
</evidence>
<organism evidence="6 7">
    <name type="scientific">Rodentibacter myodis</name>
    <dbReference type="NCBI Taxonomy" id="1907939"/>
    <lineage>
        <taxon>Bacteria</taxon>
        <taxon>Pseudomonadati</taxon>
        <taxon>Pseudomonadota</taxon>
        <taxon>Gammaproteobacteria</taxon>
        <taxon>Pasteurellales</taxon>
        <taxon>Pasteurellaceae</taxon>
        <taxon>Rodentibacter</taxon>
    </lineage>
</organism>